<keyword evidence="4" id="KW-0238">DNA-binding</keyword>
<evidence type="ECO:0000313" key="10">
    <source>
        <dbReference type="EMBL" id="KJL24494.1"/>
    </source>
</evidence>
<organism evidence="10 11">
    <name type="scientific">Microbacterium oxydans</name>
    <dbReference type="NCBI Taxonomy" id="82380"/>
    <lineage>
        <taxon>Bacteria</taxon>
        <taxon>Bacillati</taxon>
        <taxon>Actinomycetota</taxon>
        <taxon>Actinomycetes</taxon>
        <taxon>Micrococcales</taxon>
        <taxon>Microbacteriaceae</taxon>
        <taxon>Microbacterium</taxon>
    </lineage>
</organism>
<keyword evidence="5" id="KW-0804">Transcription</keyword>
<dbReference type="InterPro" id="IPR013325">
    <property type="entry name" value="RNA_pol_sigma_r2"/>
</dbReference>
<accession>A0A0F0KVI8</accession>
<dbReference type="Proteomes" id="UP000033725">
    <property type="component" value="Unassembled WGS sequence"/>
</dbReference>
<keyword evidence="3" id="KW-0731">Sigma factor</keyword>
<protein>
    <submittedName>
        <fullName evidence="10">ECF RNA polymerase sigma-E factor</fullName>
    </submittedName>
</protein>
<dbReference type="Pfam" id="PF08281">
    <property type="entry name" value="Sigma70_r4_2"/>
    <property type="match status" value="1"/>
</dbReference>
<dbReference type="InterPro" id="IPR013249">
    <property type="entry name" value="RNA_pol_sigma70_r4_t2"/>
</dbReference>
<proteinExistence type="inferred from homology"/>
<reference evidence="10 11" key="1">
    <citation type="submission" date="2015-02" db="EMBL/GenBank/DDBJ databases">
        <title>Draft genome sequences of ten Microbacterium spp. with emphasis on heavy metal contaminated environments.</title>
        <authorList>
            <person name="Corretto E."/>
        </authorList>
    </citation>
    <scope>NUCLEOTIDE SEQUENCE [LARGE SCALE GENOMIC DNA]</scope>
    <source>
        <strain evidence="10 11">BEL163</strain>
    </source>
</reference>
<evidence type="ECO:0000256" key="6">
    <source>
        <dbReference type="SAM" id="MobiDB-lite"/>
    </source>
</evidence>
<keyword evidence="2" id="KW-0805">Transcription regulation</keyword>
<dbReference type="Gene3D" id="1.10.10.1320">
    <property type="entry name" value="Anti-sigma factor, zinc-finger domain"/>
    <property type="match status" value="1"/>
</dbReference>
<dbReference type="InterPro" id="IPR014284">
    <property type="entry name" value="RNA_pol_sigma-70_dom"/>
</dbReference>
<evidence type="ECO:0000256" key="5">
    <source>
        <dbReference type="ARBA" id="ARBA00023163"/>
    </source>
</evidence>
<feature type="domain" description="RNA polymerase sigma-70 region 2" evidence="7">
    <location>
        <begin position="33"/>
        <end position="98"/>
    </location>
</feature>
<sequence length="480" mass="50735">MNREDDITQPGDRDSDLLARVRTGDQRAYAELWARYSQVARAVARTYWWSADSDDLVAESFTRIYQAIQTGKGPTTAFKPYLFATMRNLAISWGRSRREVPIEYIEAVEDPASTDQAADSDFDAALVSKAILTLPTRWQDVLWLAEVENLSMLEIGKRLEISERAAAVLAFRAREGLRQAWISAHLTSRPPASKECRWTLGKLGAHARRRLTARDDRRVQAHLATCADCTAKADEARRASSRILTVLFPAGIGVGTGLQLWQTLTTSGISASASPMPATITVPAVGLVATKTSILMTAAVAVVTLSAGITSTMTSDVETVETNAAAERLDAAESDRLPTLLPTAVPSEASPTPPPQDVPVPAPQASTPVEAPQPPPAAPAPPAAQTPGAPVILSVPSQVSRSQTPWVSASIRCAAGADVTVSAFGVTAAVGTCASSGTWQASIDVGSYPVASGTVITFDFVQSNTAGVSESASAQVTIVD</sequence>
<dbReference type="Pfam" id="PF04542">
    <property type="entry name" value="Sigma70_r2"/>
    <property type="match status" value="1"/>
</dbReference>
<dbReference type="NCBIfam" id="TIGR02937">
    <property type="entry name" value="sigma70-ECF"/>
    <property type="match status" value="1"/>
</dbReference>
<dbReference type="Gene3D" id="1.10.1740.10">
    <property type="match status" value="1"/>
</dbReference>
<dbReference type="PANTHER" id="PTHR43133:SF8">
    <property type="entry name" value="RNA POLYMERASE SIGMA FACTOR HI_1459-RELATED"/>
    <property type="match status" value="1"/>
</dbReference>
<evidence type="ECO:0000259" key="7">
    <source>
        <dbReference type="Pfam" id="PF04542"/>
    </source>
</evidence>
<dbReference type="InterPro" id="IPR027383">
    <property type="entry name" value="Znf_put"/>
</dbReference>
<dbReference type="InterPro" id="IPR036388">
    <property type="entry name" value="WH-like_DNA-bd_sf"/>
</dbReference>
<dbReference type="PATRIC" id="fig|82380.10.peg.1095"/>
<dbReference type="RefSeq" id="WP_045263021.1">
    <property type="nucleotide sequence ID" value="NZ_JYIV01000020.1"/>
</dbReference>
<evidence type="ECO:0000256" key="2">
    <source>
        <dbReference type="ARBA" id="ARBA00023015"/>
    </source>
</evidence>
<dbReference type="InterPro" id="IPR007627">
    <property type="entry name" value="RNA_pol_sigma70_r2"/>
</dbReference>
<dbReference type="Gene3D" id="1.10.10.10">
    <property type="entry name" value="Winged helix-like DNA-binding domain superfamily/Winged helix DNA-binding domain"/>
    <property type="match status" value="1"/>
</dbReference>
<dbReference type="AlphaFoldDB" id="A0A0F0KVI8"/>
<dbReference type="SUPFAM" id="SSF88659">
    <property type="entry name" value="Sigma3 and sigma4 domains of RNA polymerase sigma factors"/>
    <property type="match status" value="1"/>
</dbReference>
<dbReference type="CDD" id="cd06171">
    <property type="entry name" value="Sigma70_r4"/>
    <property type="match status" value="1"/>
</dbReference>
<feature type="compositionally biased region" description="Pro residues" evidence="6">
    <location>
        <begin position="371"/>
        <end position="384"/>
    </location>
</feature>
<evidence type="ECO:0000256" key="4">
    <source>
        <dbReference type="ARBA" id="ARBA00023125"/>
    </source>
</evidence>
<feature type="domain" description="Putative zinc-finger" evidence="9">
    <location>
        <begin position="196"/>
        <end position="229"/>
    </location>
</feature>
<feature type="domain" description="RNA polymerase sigma factor 70 region 4 type 2" evidence="8">
    <location>
        <begin position="127"/>
        <end position="175"/>
    </location>
</feature>
<dbReference type="EMBL" id="JYIV01000020">
    <property type="protein sequence ID" value="KJL24494.1"/>
    <property type="molecule type" value="Genomic_DNA"/>
</dbReference>
<name>A0A0F0KVI8_9MICO</name>
<dbReference type="SUPFAM" id="SSF88946">
    <property type="entry name" value="Sigma2 domain of RNA polymerase sigma factors"/>
    <property type="match status" value="1"/>
</dbReference>
<dbReference type="InterPro" id="IPR039425">
    <property type="entry name" value="RNA_pol_sigma-70-like"/>
</dbReference>
<comment type="similarity">
    <text evidence="1">Belongs to the sigma-70 factor family. ECF subfamily.</text>
</comment>
<feature type="region of interest" description="Disordered" evidence="6">
    <location>
        <begin position="342"/>
        <end position="390"/>
    </location>
</feature>
<feature type="compositionally biased region" description="Pro residues" evidence="6">
    <location>
        <begin position="351"/>
        <end position="362"/>
    </location>
</feature>
<dbReference type="PANTHER" id="PTHR43133">
    <property type="entry name" value="RNA POLYMERASE ECF-TYPE SIGMA FACTO"/>
    <property type="match status" value="1"/>
</dbReference>
<evidence type="ECO:0000259" key="9">
    <source>
        <dbReference type="Pfam" id="PF13490"/>
    </source>
</evidence>
<dbReference type="GO" id="GO:0003677">
    <property type="term" value="F:DNA binding"/>
    <property type="evidence" value="ECO:0007669"/>
    <property type="project" value="UniProtKB-KW"/>
</dbReference>
<dbReference type="GO" id="GO:0016987">
    <property type="term" value="F:sigma factor activity"/>
    <property type="evidence" value="ECO:0007669"/>
    <property type="project" value="UniProtKB-KW"/>
</dbReference>
<dbReference type="InterPro" id="IPR041916">
    <property type="entry name" value="Anti_sigma_zinc_sf"/>
</dbReference>
<evidence type="ECO:0000313" key="11">
    <source>
        <dbReference type="Proteomes" id="UP000033725"/>
    </source>
</evidence>
<evidence type="ECO:0000259" key="8">
    <source>
        <dbReference type="Pfam" id="PF08281"/>
    </source>
</evidence>
<dbReference type="Pfam" id="PF13490">
    <property type="entry name" value="zf-HC2"/>
    <property type="match status" value="1"/>
</dbReference>
<evidence type="ECO:0000256" key="3">
    <source>
        <dbReference type="ARBA" id="ARBA00023082"/>
    </source>
</evidence>
<evidence type="ECO:0000256" key="1">
    <source>
        <dbReference type="ARBA" id="ARBA00010641"/>
    </source>
</evidence>
<dbReference type="GO" id="GO:0006352">
    <property type="term" value="P:DNA-templated transcription initiation"/>
    <property type="evidence" value="ECO:0007669"/>
    <property type="project" value="InterPro"/>
</dbReference>
<comment type="caution">
    <text evidence="10">The sequence shown here is derived from an EMBL/GenBank/DDBJ whole genome shotgun (WGS) entry which is preliminary data.</text>
</comment>
<dbReference type="InterPro" id="IPR013324">
    <property type="entry name" value="RNA_pol_sigma_r3/r4-like"/>
</dbReference>
<gene>
    <name evidence="10" type="primary">rpoE_1</name>
    <name evidence="10" type="ORF">RN51_01092</name>
</gene>